<evidence type="ECO:0000313" key="8">
    <source>
        <dbReference type="EMBL" id="KGN46274.1"/>
    </source>
</evidence>
<dbReference type="GO" id="GO:0061630">
    <property type="term" value="F:ubiquitin protein ligase activity"/>
    <property type="evidence" value="ECO:0007669"/>
    <property type="project" value="UniProtKB-UniRule"/>
</dbReference>
<dbReference type="EMBL" id="CM002927">
    <property type="protein sequence ID" value="KGN46274.1"/>
    <property type="molecule type" value="Genomic_DNA"/>
</dbReference>
<proteinExistence type="predicted"/>
<feature type="region of interest" description="Disordered" evidence="6">
    <location>
        <begin position="1"/>
        <end position="20"/>
    </location>
</feature>
<dbReference type="InterPro" id="IPR045185">
    <property type="entry name" value="PUB22/23/24-like"/>
</dbReference>
<dbReference type="Gene3D" id="3.30.40.10">
    <property type="entry name" value="Zinc/RING finger domain, C3HC4 (zinc finger)"/>
    <property type="match status" value="1"/>
</dbReference>
<evidence type="ECO:0000256" key="3">
    <source>
        <dbReference type="ARBA" id="ARBA00022679"/>
    </source>
</evidence>
<evidence type="ECO:0000256" key="2">
    <source>
        <dbReference type="ARBA" id="ARBA00004906"/>
    </source>
</evidence>
<sequence>MEDIHQNPFPPPHAPTPTTVDFPPHFRCPISMELMQDPVTISTGVSFERANIEKWFFTYNKKTCPATMQTIVNFDITPNYTLKRLILSWKMKDQSCSSTSSLLPSSSMEYHDVVADLLKNIESSPFKASSLKKLRLLMAVDDVAAVGAKPVFVRVNGFEVLIGIVTQVAICESSDFANFEACEEALGVLSQFPFSKTEKPFELLSEPEAIKSMAIVLQRGSIEGRFYAMEMLQQISKKGYDWNSLTKHQIIDLFKSILELASDEIIKKASAIKTTDSSIVTHCRYGTLFSSALELLIEIMESSKKSRLLSIEAGAVCVMIDLLPDSNRSKCEKILHILKLLSECAEGRSAMGEHIMGIATVTKKMSISNTATKIGMKILWLICNYHPSERVLEEMMGCGTVKKLLGILNNGDGRSSTKEKAKKVMKLHGSFWRRFPCFPYEYRDYLKLINQ</sequence>
<reference evidence="8 9" key="4">
    <citation type="journal article" date="2011" name="BMC Genomics">
        <title>RNA-Seq improves annotation of protein-coding genes in the cucumber genome.</title>
        <authorList>
            <person name="Li Z."/>
            <person name="Zhang Z."/>
            <person name="Yan P."/>
            <person name="Huang S."/>
            <person name="Fei Z."/>
            <person name="Lin K."/>
        </authorList>
    </citation>
    <scope>NUCLEOTIDE SEQUENCE [LARGE SCALE GENOMIC DNA]</scope>
    <source>
        <strain evidence="9">cv. 9930</strain>
    </source>
</reference>
<keyword evidence="9" id="KW-1185">Reference proteome</keyword>
<dbReference type="InterPro" id="IPR058678">
    <property type="entry name" value="ARM_PUB"/>
</dbReference>
<feature type="domain" description="U-box" evidence="7">
    <location>
        <begin position="21"/>
        <end position="96"/>
    </location>
</feature>
<evidence type="ECO:0000256" key="1">
    <source>
        <dbReference type="ARBA" id="ARBA00000900"/>
    </source>
</evidence>
<dbReference type="InterPro" id="IPR016024">
    <property type="entry name" value="ARM-type_fold"/>
</dbReference>
<dbReference type="PANTHER" id="PTHR22849:SF23">
    <property type="entry name" value="U-BOX DOMAIN-CONTAINING PROTEIN"/>
    <property type="match status" value="1"/>
</dbReference>
<dbReference type="KEGG" id="csv:101203652"/>
<evidence type="ECO:0000256" key="5">
    <source>
        <dbReference type="RuleBase" id="RU369093"/>
    </source>
</evidence>
<dbReference type="eggNOG" id="ENOG502QTKN">
    <property type="taxonomic scope" value="Eukaryota"/>
</dbReference>
<dbReference type="Proteomes" id="UP000029981">
    <property type="component" value="Chromosome 6"/>
</dbReference>
<dbReference type="Gene3D" id="1.25.10.10">
    <property type="entry name" value="Leucine-rich Repeat Variant"/>
    <property type="match status" value="1"/>
</dbReference>
<dbReference type="SUPFAM" id="SSF48371">
    <property type="entry name" value="ARM repeat"/>
    <property type="match status" value="1"/>
</dbReference>
<dbReference type="CDD" id="cd16664">
    <property type="entry name" value="RING-Ubox_PUB"/>
    <property type="match status" value="1"/>
</dbReference>
<dbReference type="PROSITE" id="PS51698">
    <property type="entry name" value="U_BOX"/>
    <property type="match status" value="1"/>
</dbReference>
<dbReference type="UniPathway" id="UPA00143"/>
<gene>
    <name evidence="8" type="ORF">Csa_6G079190</name>
</gene>
<dbReference type="SMART" id="SM00504">
    <property type="entry name" value="Ubox"/>
    <property type="match status" value="1"/>
</dbReference>
<dbReference type="InterPro" id="IPR003613">
    <property type="entry name" value="Ubox_domain"/>
</dbReference>
<name>A0A0A0KBP6_CUCSA</name>
<dbReference type="Pfam" id="PF04564">
    <property type="entry name" value="U-box"/>
    <property type="match status" value="1"/>
</dbReference>
<reference evidence="8 9" key="1">
    <citation type="journal article" date="2009" name="Nat. Genet.">
        <title>The genome of the cucumber, Cucumis sativus L.</title>
        <authorList>
            <person name="Huang S."/>
            <person name="Li R."/>
            <person name="Zhang Z."/>
            <person name="Li L."/>
            <person name="Gu X."/>
            <person name="Fan W."/>
            <person name="Lucas W.J."/>
            <person name="Wang X."/>
            <person name="Xie B."/>
            <person name="Ni P."/>
            <person name="Ren Y."/>
            <person name="Zhu H."/>
            <person name="Li J."/>
            <person name="Lin K."/>
            <person name="Jin W."/>
            <person name="Fei Z."/>
            <person name="Li G."/>
            <person name="Staub J."/>
            <person name="Kilian A."/>
            <person name="van der Vossen E.A."/>
            <person name="Wu Y."/>
            <person name="Guo J."/>
            <person name="He J."/>
            <person name="Jia Z."/>
            <person name="Ren Y."/>
            <person name="Tian G."/>
            <person name="Lu Y."/>
            <person name="Ruan J."/>
            <person name="Qian W."/>
            <person name="Wang M."/>
            <person name="Huang Q."/>
            <person name="Li B."/>
            <person name="Xuan Z."/>
            <person name="Cao J."/>
            <person name="Asan"/>
            <person name="Wu Z."/>
            <person name="Zhang J."/>
            <person name="Cai Q."/>
            <person name="Bai Y."/>
            <person name="Zhao B."/>
            <person name="Han Y."/>
            <person name="Li Y."/>
            <person name="Li X."/>
            <person name="Wang S."/>
            <person name="Shi Q."/>
            <person name="Liu S."/>
            <person name="Cho W.K."/>
            <person name="Kim J.Y."/>
            <person name="Xu Y."/>
            <person name="Heller-Uszynska K."/>
            <person name="Miao H."/>
            <person name="Cheng Z."/>
            <person name="Zhang S."/>
            <person name="Wu J."/>
            <person name="Yang Y."/>
            <person name="Kang H."/>
            <person name="Li M."/>
            <person name="Liang H."/>
            <person name="Ren X."/>
            <person name="Shi Z."/>
            <person name="Wen M."/>
            <person name="Jian M."/>
            <person name="Yang H."/>
            <person name="Zhang G."/>
            <person name="Yang Z."/>
            <person name="Chen R."/>
            <person name="Liu S."/>
            <person name="Li J."/>
            <person name="Ma L."/>
            <person name="Liu H."/>
            <person name="Zhou Y."/>
            <person name="Zhao J."/>
            <person name="Fang X."/>
            <person name="Li G."/>
            <person name="Fang L."/>
            <person name="Li Y."/>
            <person name="Liu D."/>
            <person name="Zheng H."/>
            <person name="Zhang Y."/>
            <person name="Qin N."/>
            <person name="Li Z."/>
            <person name="Yang G."/>
            <person name="Yang S."/>
            <person name="Bolund L."/>
            <person name="Kristiansen K."/>
            <person name="Zheng H."/>
            <person name="Li S."/>
            <person name="Zhang X."/>
            <person name="Yang H."/>
            <person name="Wang J."/>
            <person name="Sun R."/>
            <person name="Zhang B."/>
            <person name="Jiang S."/>
            <person name="Wang J."/>
            <person name="Du Y."/>
            <person name="Li S."/>
        </authorList>
    </citation>
    <scope>NUCLEOTIDE SEQUENCE [LARGE SCALE GENOMIC DNA]</scope>
    <source>
        <strain evidence="9">cv. 9930</strain>
    </source>
</reference>
<keyword evidence="4 5" id="KW-0833">Ubl conjugation pathway</keyword>
<dbReference type="PANTHER" id="PTHR22849">
    <property type="entry name" value="WDSAM1 PROTEIN"/>
    <property type="match status" value="1"/>
</dbReference>
<dbReference type="EC" id="2.3.2.27" evidence="5"/>
<evidence type="ECO:0000313" key="9">
    <source>
        <dbReference type="Proteomes" id="UP000029981"/>
    </source>
</evidence>
<dbReference type="InterPro" id="IPR013083">
    <property type="entry name" value="Znf_RING/FYVE/PHD"/>
</dbReference>
<comment type="pathway">
    <text evidence="2 5">Protein modification; protein ubiquitination.</text>
</comment>
<comment type="function">
    <text evidence="5">Functions as an E3 ubiquitin ligase.</text>
</comment>
<dbReference type="AlphaFoldDB" id="A0A0A0KBP6"/>
<dbReference type="InterPro" id="IPR045210">
    <property type="entry name" value="RING-Ubox_PUB"/>
</dbReference>
<dbReference type="OrthoDB" id="10064100at2759"/>
<dbReference type="InterPro" id="IPR011989">
    <property type="entry name" value="ARM-like"/>
</dbReference>
<keyword evidence="3 5" id="KW-0808">Transferase</keyword>
<comment type="catalytic activity">
    <reaction evidence="1 5">
        <text>S-ubiquitinyl-[E2 ubiquitin-conjugating enzyme]-L-cysteine + [acceptor protein]-L-lysine = [E2 ubiquitin-conjugating enzyme]-L-cysteine + N(6)-ubiquitinyl-[acceptor protein]-L-lysine.</text>
        <dbReference type="EC" id="2.3.2.27"/>
    </reaction>
</comment>
<dbReference type="GO" id="GO:0016567">
    <property type="term" value="P:protein ubiquitination"/>
    <property type="evidence" value="ECO:0007669"/>
    <property type="project" value="UniProtKB-UniRule"/>
</dbReference>
<reference evidence="8 9" key="2">
    <citation type="journal article" date="2009" name="PLoS ONE">
        <title>An integrated genetic and cytogenetic map of the cucumber genome.</title>
        <authorList>
            <person name="Ren Y."/>
            <person name="Zhang Z."/>
            <person name="Liu J."/>
            <person name="Staub J.E."/>
            <person name="Han Y."/>
            <person name="Cheng Z."/>
            <person name="Li X."/>
            <person name="Lu J."/>
            <person name="Miao H."/>
            <person name="Kang H."/>
            <person name="Xie B."/>
            <person name="Gu X."/>
            <person name="Wang X."/>
            <person name="Du Y."/>
            <person name="Jin W."/>
            <person name="Huang S."/>
        </authorList>
    </citation>
    <scope>NUCLEOTIDE SEQUENCE [LARGE SCALE GENOMIC DNA]</scope>
    <source>
        <strain evidence="9">cv. 9930</strain>
    </source>
</reference>
<evidence type="ECO:0000259" key="7">
    <source>
        <dbReference type="PROSITE" id="PS51698"/>
    </source>
</evidence>
<evidence type="ECO:0000256" key="4">
    <source>
        <dbReference type="ARBA" id="ARBA00022786"/>
    </source>
</evidence>
<reference evidence="8 9" key="3">
    <citation type="journal article" date="2010" name="BMC Genomics">
        <title>Transcriptome sequencing and comparative analysis of cucumber flowers with different sex types.</title>
        <authorList>
            <person name="Guo S."/>
            <person name="Zheng Y."/>
            <person name="Joung J.G."/>
            <person name="Liu S."/>
            <person name="Zhang Z."/>
            <person name="Crasta O.R."/>
            <person name="Sobral B.W."/>
            <person name="Xu Y."/>
            <person name="Huang S."/>
            <person name="Fei Z."/>
        </authorList>
    </citation>
    <scope>NUCLEOTIDE SEQUENCE [LARGE SCALE GENOMIC DNA]</scope>
    <source>
        <strain evidence="9">cv. 9930</strain>
    </source>
</reference>
<dbReference type="OMA" id="REWNENG"/>
<dbReference type="STRING" id="3659.A0A0A0KBP6"/>
<protein>
    <recommendedName>
        <fullName evidence="5 7">U-box domain-containing protein</fullName>
        <ecNumber evidence="5">2.3.2.27</ecNumber>
    </recommendedName>
    <alternativeName>
        <fullName evidence="5">RING-type E3 ubiquitin transferase PUB</fullName>
    </alternativeName>
</protein>
<evidence type="ECO:0000256" key="6">
    <source>
        <dbReference type="SAM" id="MobiDB-lite"/>
    </source>
</evidence>
<dbReference type="Pfam" id="PF25598">
    <property type="entry name" value="ARM_PUB"/>
    <property type="match status" value="1"/>
</dbReference>
<dbReference type="Gramene" id="KGN46274">
    <property type="protein sequence ID" value="KGN46274"/>
    <property type="gene ID" value="Csa_6G079190"/>
</dbReference>
<dbReference type="SUPFAM" id="SSF57850">
    <property type="entry name" value="RING/U-box"/>
    <property type="match status" value="1"/>
</dbReference>
<organism evidence="8 9">
    <name type="scientific">Cucumis sativus</name>
    <name type="common">Cucumber</name>
    <dbReference type="NCBI Taxonomy" id="3659"/>
    <lineage>
        <taxon>Eukaryota</taxon>
        <taxon>Viridiplantae</taxon>
        <taxon>Streptophyta</taxon>
        <taxon>Embryophyta</taxon>
        <taxon>Tracheophyta</taxon>
        <taxon>Spermatophyta</taxon>
        <taxon>Magnoliopsida</taxon>
        <taxon>eudicotyledons</taxon>
        <taxon>Gunneridae</taxon>
        <taxon>Pentapetalae</taxon>
        <taxon>rosids</taxon>
        <taxon>fabids</taxon>
        <taxon>Cucurbitales</taxon>
        <taxon>Cucurbitaceae</taxon>
        <taxon>Benincaseae</taxon>
        <taxon>Cucumis</taxon>
    </lineage>
</organism>
<accession>A0A0A0KBP6</accession>